<dbReference type="InterPro" id="IPR020845">
    <property type="entry name" value="AMP-binding_CS"/>
</dbReference>
<dbReference type="InterPro" id="IPR042099">
    <property type="entry name" value="ANL_N_sf"/>
</dbReference>
<evidence type="ECO:0000256" key="2">
    <source>
        <dbReference type="SAM" id="MobiDB-lite"/>
    </source>
</evidence>
<dbReference type="InterPro" id="IPR035372">
    <property type="entry name" value="MCD_N"/>
</dbReference>
<dbReference type="Gene3D" id="3.40.630.150">
    <property type="entry name" value="Malonyl-CoA decarboxylase, catalytic domain"/>
    <property type="match status" value="1"/>
</dbReference>
<accession>A0A839FKF5</accession>
<feature type="domain" description="Malonyl-CoA decarboxylase C-terminal" evidence="4">
    <location>
        <begin position="168"/>
        <end position="435"/>
    </location>
</feature>
<dbReference type="GO" id="GO:0050080">
    <property type="term" value="F:malonyl-CoA decarboxylase activity"/>
    <property type="evidence" value="ECO:0007669"/>
    <property type="project" value="InterPro"/>
</dbReference>
<dbReference type="InterPro" id="IPR007956">
    <property type="entry name" value="Malonyl_CoA_deC_C"/>
</dbReference>
<dbReference type="PANTHER" id="PTHR43201:SF8">
    <property type="entry name" value="ACYL-COA SYNTHETASE FAMILY MEMBER 3"/>
    <property type="match status" value="1"/>
</dbReference>
<dbReference type="AlphaFoldDB" id="A0A839FKF5"/>
<dbReference type="RefSeq" id="WP_182495727.1">
    <property type="nucleotide sequence ID" value="NZ_BAAAKT010000004.1"/>
</dbReference>
<protein>
    <submittedName>
        <fullName evidence="7">Acyl-CoA synthetase (AMP-forming)/AMP-acid ligase II</fullName>
    </submittedName>
</protein>
<dbReference type="CDD" id="cd05941">
    <property type="entry name" value="MCS"/>
    <property type="match status" value="1"/>
</dbReference>
<feature type="domain" description="AMP-binding enzyme C-terminal" evidence="5">
    <location>
        <begin position="928"/>
        <end position="1003"/>
    </location>
</feature>
<evidence type="ECO:0000256" key="1">
    <source>
        <dbReference type="ARBA" id="ARBA00006432"/>
    </source>
</evidence>
<dbReference type="Gene3D" id="3.40.50.12780">
    <property type="entry name" value="N-terminal domain of ligase-like"/>
    <property type="match status" value="1"/>
</dbReference>
<evidence type="ECO:0000259" key="6">
    <source>
        <dbReference type="Pfam" id="PF17408"/>
    </source>
</evidence>
<dbReference type="InterPro" id="IPR000873">
    <property type="entry name" value="AMP-dep_synth/lig_dom"/>
</dbReference>
<evidence type="ECO:0000313" key="7">
    <source>
        <dbReference type="EMBL" id="MBA8922170.1"/>
    </source>
</evidence>
<dbReference type="Pfam" id="PF17408">
    <property type="entry name" value="MCD_N"/>
    <property type="match status" value="1"/>
</dbReference>
<feature type="domain" description="Malonyl-CoA decarboxylase N-terminal" evidence="6">
    <location>
        <begin position="82"/>
        <end position="165"/>
    </location>
</feature>
<dbReference type="InterPro" id="IPR025110">
    <property type="entry name" value="AMP-bd_C"/>
</dbReference>
<dbReference type="InterPro" id="IPR038351">
    <property type="entry name" value="MCD_N_sf"/>
</dbReference>
<dbReference type="InterPro" id="IPR042303">
    <property type="entry name" value="Malonyl_CoA_deC_C_sf"/>
</dbReference>
<dbReference type="Pfam" id="PF05292">
    <property type="entry name" value="MCD"/>
    <property type="match status" value="1"/>
</dbReference>
<name>A0A839FKF5_9MICC</name>
<organism evidence="7 8">
    <name type="scientific">Nesterenkonia jeotgali</name>
    <dbReference type="NCBI Taxonomy" id="317018"/>
    <lineage>
        <taxon>Bacteria</taxon>
        <taxon>Bacillati</taxon>
        <taxon>Actinomycetota</taxon>
        <taxon>Actinomycetes</taxon>
        <taxon>Micrococcales</taxon>
        <taxon>Micrococcaceae</taxon>
        <taxon>Nesterenkonia</taxon>
    </lineage>
</organism>
<dbReference type="EMBL" id="JACJIH010000001">
    <property type="protein sequence ID" value="MBA8922170.1"/>
    <property type="molecule type" value="Genomic_DNA"/>
</dbReference>
<dbReference type="PANTHER" id="PTHR43201">
    <property type="entry name" value="ACYL-COA SYNTHETASE"/>
    <property type="match status" value="1"/>
</dbReference>
<comment type="similarity">
    <text evidence="1">Belongs to the ATP-dependent AMP-binding enzyme family.</text>
</comment>
<keyword evidence="7" id="KW-0436">Ligase</keyword>
<dbReference type="InterPro" id="IPR045851">
    <property type="entry name" value="AMP-bd_C_sf"/>
</dbReference>
<dbReference type="PROSITE" id="PS00455">
    <property type="entry name" value="AMP_BINDING"/>
    <property type="match status" value="1"/>
</dbReference>
<dbReference type="NCBIfam" id="NF005702">
    <property type="entry name" value="PRK07514.1"/>
    <property type="match status" value="1"/>
</dbReference>
<dbReference type="GO" id="GO:0031956">
    <property type="term" value="F:medium-chain fatty acid-CoA ligase activity"/>
    <property type="evidence" value="ECO:0007669"/>
    <property type="project" value="TreeGrafter"/>
</dbReference>
<gene>
    <name evidence="7" type="ORF">HNR24_002103</name>
</gene>
<dbReference type="Proteomes" id="UP000546252">
    <property type="component" value="Unassembled WGS sequence"/>
</dbReference>
<evidence type="ECO:0000259" key="5">
    <source>
        <dbReference type="Pfam" id="PF13193"/>
    </source>
</evidence>
<dbReference type="GO" id="GO:0006633">
    <property type="term" value="P:fatty acid biosynthetic process"/>
    <property type="evidence" value="ECO:0007669"/>
    <property type="project" value="InterPro"/>
</dbReference>
<feature type="domain" description="AMP-dependent synthetase/ligase" evidence="3">
    <location>
        <begin position="527"/>
        <end position="877"/>
    </location>
</feature>
<evidence type="ECO:0000313" key="8">
    <source>
        <dbReference type="Proteomes" id="UP000546252"/>
    </source>
</evidence>
<dbReference type="SUPFAM" id="SSF56801">
    <property type="entry name" value="Acetyl-CoA synthetase-like"/>
    <property type="match status" value="1"/>
</dbReference>
<feature type="region of interest" description="Disordered" evidence="2">
    <location>
        <begin position="465"/>
        <end position="516"/>
    </location>
</feature>
<dbReference type="Gene3D" id="3.30.300.30">
    <property type="match status" value="1"/>
</dbReference>
<dbReference type="Pfam" id="PF00501">
    <property type="entry name" value="AMP-binding"/>
    <property type="match status" value="1"/>
</dbReference>
<dbReference type="Gene3D" id="1.20.140.90">
    <property type="entry name" value="Malonyl-CoA decarboxylase, oligemerization domain"/>
    <property type="match status" value="1"/>
</dbReference>
<sequence length="1019" mass="110434">MATTQGWLLADLLRSLGGHKPRPSVQTPGSEGLAQLTAGCAVLMGDLGEASMRAVADRALATYRELDAAARAEFFAHMLHSYAVNPEALRHAYARWDAGEGQAELADLFDASEPRRQALLRRLNHAPEGTLHLVNMRADLRRALRDHPELAPLDRDFRHLLQSWFNRGFLRMEQLGWDSSREMKNHLLRYEKVHPMRDLNDLKRRLRPKDRTCYAFFHPATGELPLIFVEVALVRGIPGSVAPLLAPTEELAPAKADTAVLYSINNSLEGLAGISFGSLLIKQVIDQVSAELPHLQHFVTLSPIPGFRSWLREQARTAKSAELAALHMDLQELNSPVELHSPADPNRTVDPSGAAKFSAAAGAQAPGAKRLPERLTAALAHYVAVERRTDGQPVDPVARFHLGNGATAWQLHTAASSADYMWEQSYGAMINYRYDPALVEQRHEDYVRHGDIAVGEKVWGLLPSGAGSRTGTARAESGTASTDAPTGPGTAPGTASTTTDSSRTDSSSEKGTTPVDHQIDGIYQGFLRQAQTHPEKPLFHLPEGRTLTYSQVLQTSRRIATKLIGDGVVPGDRVAAQVEKSPEAIALYLATLQVGGVYLPLNTAYTGAEMDYFMSDAAPRVLVCDPSQTAAHVQRGKDGIVVETLGAGGESTLLAAEQEHTEVAQLRASDPGAILYTSGTTGRSKGAVLTQGNLAANCASLIQSWEYTEADVLIHALPIFHIHGLFVAVNMTLVSGASMIWLPKFDPDAVLESMPRATVLMGVPTFYTRLLSSQQLSAEACAGMRLFVSGSAPLLASDHEAFEARTGHAILERYGMTETGMNTSNPYRDGPRRPGTVGHPLPGVQVRIVDRESQASLPQGEVGIIEVRGDNVFAGYWNMPEKTAEEFREDGFFITGDLGVIDEQGYLSIVGRDKDLVISGGFNIYPKEVEGLIDEHPGVFESAVIGVPHPDLGEGLVAVVVPTGDDAPEETAILQALAGELARFKQPRAVRFVDALPRNVMGKVQKAQLRKQYTELFSS</sequence>
<proteinExistence type="inferred from homology"/>
<dbReference type="Pfam" id="PF13193">
    <property type="entry name" value="AMP-binding_C"/>
    <property type="match status" value="1"/>
</dbReference>
<evidence type="ECO:0000259" key="3">
    <source>
        <dbReference type="Pfam" id="PF00501"/>
    </source>
</evidence>
<evidence type="ECO:0000259" key="4">
    <source>
        <dbReference type="Pfam" id="PF05292"/>
    </source>
</evidence>
<comment type="caution">
    <text evidence="7">The sequence shown here is derived from an EMBL/GenBank/DDBJ whole genome shotgun (WGS) entry which is preliminary data.</text>
</comment>
<reference evidence="7 8" key="1">
    <citation type="submission" date="2020-08" db="EMBL/GenBank/DDBJ databases">
        <title>Sequencing the genomes of 1000 actinobacteria strains.</title>
        <authorList>
            <person name="Klenk H.-P."/>
        </authorList>
    </citation>
    <scope>NUCLEOTIDE SEQUENCE [LARGE SCALE GENOMIC DNA]</scope>
    <source>
        <strain evidence="7 8">DSM 19081</strain>
    </source>
</reference>
<feature type="compositionally biased region" description="Low complexity" evidence="2">
    <location>
        <begin position="478"/>
        <end position="501"/>
    </location>
</feature>